<dbReference type="InterPro" id="IPR050796">
    <property type="entry name" value="SCF_F-box_component"/>
</dbReference>
<dbReference type="InterPro" id="IPR017451">
    <property type="entry name" value="F-box-assoc_interact_dom"/>
</dbReference>
<reference evidence="2 3" key="1">
    <citation type="submission" date="2024-01" db="EMBL/GenBank/DDBJ databases">
        <title>A telomere-to-telomere, gap-free genome of sweet tea (Lithocarpus litseifolius).</title>
        <authorList>
            <person name="Zhou J."/>
        </authorList>
    </citation>
    <scope>NUCLEOTIDE SEQUENCE [LARGE SCALE GENOMIC DNA]</scope>
    <source>
        <strain evidence="2">Zhou-2022a</strain>
        <tissue evidence="2">Leaf</tissue>
    </source>
</reference>
<dbReference type="InterPro" id="IPR006527">
    <property type="entry name" value="F-box-assoc_dom_typ1"/>
</dbReference>
<protein>
    <recommendedName>
        <fullName evidence="1">F-box domain-containing protein</fullName>
    </recommendedName>
</protein>
<evidence type="ECO:0000313" key="2">
    <source>
        <dbReference type="EMBL" id="KAL0008039.1"/>
    </source>
</evidence>
<keyword evidence="3" id="KW-1185">Reference proteome</keyword>
<sequence>MFSGEHQYVLADMDLILGLQRRVLAVELSESVLQMRELRPQPPNLRRRNIYLPFDIVLNILTRLPVKSLMRFRCVSKSWNSSIISSDFISTHLNNSKDAHGDGYVIHMPCVRDIYSSSINTKRPVCTVALDRTFDKISEVGIPFHFPFGCAQIVGSCNGLLCFATSAYRIYLWNPSIRIFKRLPNTCIGQLRFATLGFAYDSENNDYKVVRISRSPFSAPESSHEIEVYTLSSDSWRSVGTTLTTDVLLYDKNHPLPIPLVNGTLHWMSRIVEEEENRRRRMIMAFDVNSEKFKRLAVPVGSTDENIFQTFLSSFKGKLAFITWARSEQDGTQYSIWVMKKYGVVESWIKLSVVPFERVAHCTAFMEYGSLLVCYINDRVESQEFKFVSVDIETLHEKKDLDIQHHSYVATFMESLVLLDGANVVSY</sequence>
<name>A0AAW2DCR5_9ROSI</name>
<comment type="caution">
    <text evidence="2">The sequence shown here is derived from an EMBL/GenBank/DDBJ whole genome shotgun (WGS) entry which is preliminary data.</text>
</comment>
<evidence type="ECO:0000313" key="3">
    <source>
        <dbReference type="Proteomes" id="UP001459277"/>
    </source>
</evidence>
<dbReference type="InterPro" id="IPR036047">
    <property type="entry name" value="F-box-like_dom_sf"/>
</dbReference>
<accession>A0AAW2DCR5</accession>
<dbReference type="SUPFAM" id="SSF50965">
    <property type="entry name" value="Galactose oxidase, central domain"/>
    <property type="match status" value="1"/>
</dbReference>
<dbReference type="InterPro" id="IPR001810">
    <property type="entry name" value="F-box_dom"/>
</dbReference>
<dbReference type="EMBL" id="JAZDWU010000003">
    <property type="protein sequence ID" value="KAL0008039.1"/>
    <property type="molecule type" value="Genomic_DNA"/>
</dbReference>
<dbReference type="Pfam" id="PF00646">
    <property type="entry name" value="F-box"/>
    <property type="match status" value="1"/>
</dbReference>
<dbReference type="AlphaFoldDB" id="A0AAW2DCR5"/>
<dbReference type="PROSITE" id="PS50181">
    <property type="entry name" value="FBOX"/>
    <property type="match status" value="1"/>
</dbReference>
<dbReference type="PANTHER" id="PTHR31672">
    <property type="entry name" value="BNACNNG10540D PROTEIN"/>
    <property type="match status" value="1"/>
</dbReference>
<dbReference type="Pfam" id="PF07734">
    <property type="entry name" value="FBA_1"/>
    <property type="match status" value="1"/>
</dbReference>
<organism evidence="2 3">
    <name type="scientific">Lithocarpus litseifolius</name>
    <dbReference type="NCBI Taxonomy" id="425828"/>
    <lineage>
        <taxon>Eukaryota</taxon>
        <taxon>Viridiplantae</taxon>
        <taxon>Streptophyta</taxon>
        <taxon>Embryophyta</taxon>
        <taxon>Tracheophyta</taxon>
        <taxon>Spermatophyta</taxon>
        <taxon>Magnoliopsida</taxon>
        <taxon>eudicotyledons</taxon>
        <taxon>Gunneridae</taxon>
        <taxon>Pentapetalae</taxon>
        <taxon>rosids</taxon>
        <taxon>fabids</taxon>
        <taxon>Fagales</taxon>
        <taxon>Fagaceae</taxon>
        <taxon>Lithocarpus</taxon>
    </lineage>
</organism>
<dbReference type="CDD" id="cd22157">
    <property type="entry name" value="F-box_AtFBW1-like"/>
    <property type="match status" value="1"/>
</dbReference>
<dbReference type="SMART" id="SM00256">
    <property type="entry name" value="FBOX"/>
    <property type="match status" value="1"/>
</dbReference>
<dbReference type="PANTHER" id="PTHR31672:SF13">
    <property type="entry name" value="F-BOX PROTEIN CPR30-LIKE"/>
    <property type="match status" value="1"/>
</dbReference>
<proteinExistence type="predicted"/>
<dbReference type="SUPFAM" id="SSF81383">
    <property type="entry name" value="F-box domain"/>
    <property type="match status" value="1"/>
</dbReference>
<feature type="domain" description="F-box" evidence="1">
    <location>
        <begin position="46"/>
        <end position="93"/>
    </location>
</feature>
<dbReference type="Gene3D" id="1.20.1280.50">
    <property type="match status" value="1"/>
</dbReference>
<gene>
    <name evidence="2" type="ORF">SO802_009541</name>
</gene>
<evidence type="ECO:0000259" key="1">
    <source>
        <dbReference type="PROSITE" id="PS50181"/>
    </source>
</evidence>
<dbReference type="NCBIfam" id="TIGR01640">
    <property type="entry name" value="F_box_assoc_1"/>
    <property type="match status" value="1"/>
</dbReference>
<dbReference type="InterPro" id="IPR011043">
    <property type="entry name" value="Gal_Oxase/kelch_b-propeller"/>
</dbReference>
<dbReference type="Proteomes" id="UP001459277">
    <property type="component" value="Unassembled WGS sequence"/>
</dbReference>